<organism evidence="2">
    <name type="scientific">Trichuris suis</name>
    <name type="common">pig whipworm</name>
    <dbReference type="NCBI Taxonomy" id="68888"/>
    <lineage>
        <taxon>Eukaryota</taxon>
        <taxon>Metazoa</taxon>
        <taxon>Ecdysozoa</taxon>
        <taxon>Nematoda</taxon>
        <taxon>Enoplea</taxon>
        <taxon>Dorylaimia</taxon>
        <taxon>Trichinellida</taxon>
        <taxon>Trichuridae</taxon>
        <taxon>Trichuris</taxon>
    </lineage>
</organism>
<feature type="coiled-coil region" evidence="1">
    <location>
        <begin position="42"/>
        <end position="69"/>
    </location>
</feature>
<dbReference type="InterPro" id="IPR005312">
    <property type="entry name" value="DUF1759"/>
</dbReference>
<accession>A0A085NBN3</accession>
<evidence type="ECO:0000256" key="1">
    <source>
        <dbReference type="SAM" id="Coils"/>
    </source>
</evidence>
<dbReference type="AlphaFoldDB" id="A0A085NBN3"/>
<gene>
    <name evidence="2" type="ORF">M514_21023</name>
</gene>
<protein>
    <submittedName>
        <fullName evidence="2">Uncharacterized protein</fullName>
    </submittedName>
</protein>
<sequence>MEKLKRSRTGLKGRVGFLAHELTEAMATGKDPYLIADMEGSLNGYVTRANEIQEELERLLTDDDLLADEVNSWIIFEREVRELRAQVRKYHEDAGRKPELTKDGEVISNSSQLSGPLLPKWKLPTFDGNVLECTAFWDHVANANYSAVFDALKQRFGRRRVIIECYVKNLLELGRADTCAGAAELREFHDALNLHVRALVAFDHNPCVGKLTATDILVTMFKDTDTRHDGLPATFCRRRFFGCVPVG</sequence>
<proteinExistence type="predicted"/>
<dbReference type="EMBL" id="KL367520">
    <property type="protein sequence ID" value="KFD66879.1"/>
    <property type="molecule type" value="Genomic_DNA"/>
</dbReference>
<reference evidence="2" key="1">
    <citation type="journal article" date="2014" name="Nat. Genet.">
        <title>Genome and transcriptome of the porcine whipworm Trichuris suis.</title>
        <authorList>
            <person name="Jex A.R."/>
            <person name="Nejsum P."/>
            <person name="Schwarz E.M."/>
            <person name="Hu L."/>
            <person name="Young N.D."/>
            <person name="Hall R.S."/>
            <person name="Korhonen P.K."/>
            <person name="Liao S."/>
            <person name="Thamsborg S."/>
            <person name="Xia J."/>
            <person name="Xu P."/>
            <person name="Wang S."/>
            <person name="Scheerlinck J.P."/>
            <person name="Hofmann A."/>
            <person name="Sternberg P.W."/>
            <person name="Wang J."/>
            <person name="Gasser R.B."/>
        </authorList>
    </citation>
    <scope>NUCLEOTIDE SEQUENCE [LARGE SCALE GENOMIC DNA]</scope>
    <source>
        <strain evidence="2">DCEP-RM93F</strain>
    </source>
</reference>
<dbReference type="Proteomes" id="UP000030758">
    <property type="component" value="Unassembled WGS sequence"/>
</dbReference>
<evidence type="ECO:0000313" key="2">
    <source>
        <dbReference type="EMBL" id="KFD66879.1"/>
    </source>
</evidence>
<dbReference type="Pfam" id="PF03564">
    <property type="entry name" value="DUF1759"/>
    <property type="match status" value="1"/>
</dbReference>
<name>A0A085NBN3_9BILA</name>
<keyword evidence="1" id="KW-0175">Coiled coil</keyword>